<dbReference type="InterPro" id="IPR009594">
    <property type="entry name" value="Tscrpt_reg_HTH_AraC_N"/>
</dbReference>
<dbReference type="Proteomes" id="UP000005237">
    <property type="component" value="Unassembled WGS sequence"/>
</dbReference>
<name>A0A8R1IVC6_CAEJA</name>
<evidence type="ECO:0000256" key="1">
    <source>
        <dbReference type="ARBA" id="ARBA00004123"/>
    </source>
</evidence>
<dbReference type="EnsemblMetazoa" id="CJA41733.1">
    <property type="protein sequence ID" value="CJA41733.1"/>
    <property type="gene ID" value="WBGene00217581"/>
</dbReference>
<dbReference type="InterPro" id="IPR009057">
    <property type="entry name" value="Homeodomain-like_sf"/>
</dbReference>
<evidence type="ECO:0000256" key="2">
    <source>
        <dbReference type="ARBA" id="ARBA00023015"/>
    </source>
</evidence>
<dbReference type="SUPFAM" id="SSF46689">
    <property type="entry name" value="Homeodomain-like"/>
    <property type="match status" value="1"/>
</dbReference>
<dbReference type="PANTHER" id="PTHR43436">
    <property type="entry name" value="ARAC-FAMILY TRANSCRIPTIONAL REGULATOR"/>
    <property type="match status" value="1"/>
</dbReference>
<dbReference type="GO" id="GO:0003700">
    <property type="term" value="F:DNA-binding transcription factor activity"/>
    <property type="evidence" value="ECO:0007669"/>
    <property type="project" value="InterPro"/>
</dbReference>
<reference evidence="6" key="1">
    <citation type="submission" date="2010-08" db="EMBL/GenBank/DDBJ databases">
        <authorList>
            <consortium name="Caenorhabditis japonica Sequencing Consortium"/>
            <person name="Wilson R.K."/>
        </authorList>
    </citation>
    <scope>NUCLEOTIDE SEQUENCE [LARGE SCALE GENOMIC DNA]</scope>
    <source>
        <strain evidence="6">DF5081</strain>
    </source>
</reference>
<evidence type="ECO:0000259" key="4">
    <source>
        <dbReference type="PROSITE" id="PS01124"/>
    </source>
</evidence>
<keyword evidence="6" id="KW-1185">Reference proteome</keyword>
<reference evidence="5" key="2">
    <citation type="submission" date="2022-06" db="UniProtKB">
        <authorList>
            <consortium name="EnsemblMetazoa"/>
        </authorList>
    </citation>
    <scope>IDENTIFICATION</scope>
    <source>
        <strain evidence="5">DF5081</strain>
    </source>
</reference>
<feature type="domain" description="HTH araC/xylS-type" evidence="4">
    <location>
        <begin position="198"/>
        <end position="246"/>
    </location>
</feature>
<dbReference type="PANTHER" id="PTHR43436:SF1">
    <property type="entry name" value="TRANSCRIPTIONAL REGULATORY PROTEIN"/>
    <property type="match status" value="1"/>
</dbReference>
<protein>
    <submittedName>
        <fullName evidence="5">HTH araC/xylS-type domain-containing protein</fullName>
    </submittedName>
</protein>
<organism evidence="5 6">
    <name type="scientific">Caenorhabditis japonica</name>
    <dbReference type="NCBI Taxonomy" id="281687"/>
    <lineage>
        <taxon>Eukaryota</taxon>
        <taxon>Metazoa</taxon>
        <taxon>Ecdysozoa</taxon>
        <taxon>Nematoda</taxon>
        <taxon>Chromadorea</taxon>
        <taxon>Rhabditida</taxon>
        <taxon>Rhabditina</taxon>
        <taxon>Rhabditomorpha</taxon>
        <taxon>Rhabditoidea</taxon>
        <taxon>Rhabditidae</taxon>
        <taxon>Peloderinae</taxon>
        <taxon>Caenorhabditis</taxon>
    </lineage>
</organism>
<proteinExistence type="predicted"/>
<evidence type="ECO:0000313" key="5">
    <source>
        <dbReference type="EnsemblMetazoa" id="CJA41733.1"/>
    </source>
</evidence>
<dbReference type="GO" id="GO:0005634">
    <property type="term" value="C:nucleus"/>
    <property type="evidence" value="ECO:0007669"/>
    <property type="project" value="UniProtKB-SubCell"/>
</dbReference>
<dbReference type="PROSITE" id="PS01124">
    <property type="entry name" value="HTH_ARAC_FAMILY_2"/>
    <property type="match status" value="1"/>
</dbReference>
<dbReference type="InterPro" id="IPR018060">
    <property type="entry name" value="HTH_AraC"/>
</dbReference>
<dbReference type="Pfam" id="PF06719">
    <property type="entry name" value="AraC_N"/>
    <property type="match status" value="1"/>
</dbReference>
<dbReference type="AlphaFoldDB" id="A0A8R1IVC6"/>
<dbReference type="Gene3D" id="1.10.10.60">
    <property type="entry name" value="Homeodomain-like"/>
    <property type="match status" value="1"/>
</dbReference>
<keyword evidence="2" id="KW-0805">Transcription regulation</keyword>
<keyword evidence="3" id="KW-0804">Transcription</keyword>
<sequence>MSDRLHEHQDELAKRIDRYSNTNGVHQTAIPSLFLIRESVVTEPIFRVNEPSFCIIVQGEKQVLLGQDRFRYGPGSYIVATVDLPVSGQVIQASSEAPYLALKLEFTSSEILEVLNHSHFPARPQKTTKRAMFVSQAEPSLLDAVVRLICLLEDHSEDIPLLAPLFKKEILYKVLKGPHGIALEQATISGQPYLSNLETFIEYIMNHSEQNFRVEDLADLANMSTPSLHRHFKEVTAMSPIQFQNT</sequence>
<comment type="subcellular location">
    <subcellularLocation>
        <location evidence="1">Nucleus</location>
    </subcellularLocation>
</comment>
<evidence type="ECO:0000313" key="6">
    <source>
        <dbReference type="Proteomes" id="UP000005237"/>
    </source>
</evidence>
<evidence type="ECO:0000256" key="3">
    <source>
        <dbReference type="ARBA" id="ARBA00023163"/>
    </source>
</evidence>
<dbReference type="GO" id="GO:0043565">
    <property type="term" value="F:sequence-specific DNA binding"/>
    <property type="evidence" value="ECO:0007669"/>
    <property type="project" value="InterPro"/>
</dbReference>
<accession>A0A8R1IVC6</accession>